<dbReference type="CDD" id="cd03876">
    <property type="entry name" value="M28_SGAP_like"/>
    <property type="match status" value="1"/>
</dbReference>
<keyword evidence="2" id="KW-0031">Aminopeptidase</keyword>
<evidence type="ECO:0000256" key="4">
    <source>
        <dbReference type="ARBA" id="ARBA00022723"/>
    </source>
</evidence>
<dbReference type="InterPro" id="IPR007484">
    <property type="entry name" value="Peptidase_M28"/>
</dbReference>
<dbReference type="Proteomes" id="UP000325563">
    <property type="component" value="Chromosome"/>
</dbReference>
<evidence type="ECO:0000256" key="1">
    <source>
        <dbReference type="ARBA" id="ARBA00005957"/>
    </source>
</evidence>
<feature type="chain" id="PRO_5023942709" evidence="8">
    <location>
        <begin position="36"/>
        <end position="496"/>
    </location>
</feature>
<evidence type="ECO:0000313" key="12">
    <source>
        <dbReference type="Proteomes" id="UP000325563"/>
    </source>
</evidence>
<evidence type="ECO:0000256" key="6">
    <source>
        <dbReference type="ARBA" id="ARBA00022801"/>
    </source>
</evidence>
<evidence type="ECO:0000259" key="9">
    <source>
        <dbReference type="Pfam" id="PF02225"/>
    </source>
</evidence>
<dbReference type="GO" id="GO:0008235">
    <property type="term" value="F:metalloexopeptidase activity"/>
    <property type="evidence" value="ECO:0007669"/>
    <property type="project" value="InterPro"/>
</dbReference>
<feature type="signal peptide" evidence="8">
    <location>
        <begin position="1"/>
        <end position="35"/>
    </location>
</feature>
<keyword evidence="4" id="KW-0479">Metal-binding</keyword>
<dbReference type="GO" id="GO:0004177">
    <property type="term" value="F:aminopeptidase activity"/>
    <property type="evidence" value="ECO:0007669"/>
    <property type="project" value="UniProtKB-KW"/>
</dbReference>
<dbReference type="Gene3D" id="3.40.630.10">
    <property type="entry name" value="Zn peptidases"/>
    <property type="match status" value="1"/>
</dbReference>
<dbReference type="Gene3D" id="3.50.30.30">
    <property type="match status" value="1"/>
</dbReference>
<dbReference type="SUPFAM" id="SSF53187">
    <property type="entry name" value="Zn-dependent exopeptidases"/>
    <property type="match status" value="1"/>
</dbReference>
<evidence type="ECO:0000256" key="8">
    <source>
        <dbReference type="SAM" id="SignalP"/>
    </source>
</evidence>
<dbReference type="RefSeq" id="WP_150528893.1">
    <property type="nucleotide sequence ID" value="NZ_BNBW01000004.1"/>
</dbReference>
<proteinExistence type="inferred from homology"/>
<comment type="similarity">
    <text evidence="1">Belongs to the peptidase M28 family. M28A subfamily.</text>
</comment>
<keyword evidence="3" id="KW-0645">Protease</keyword>
<evidence type="ECO:0000259" key="10">
    <source>
        <dbReference type="Pfam" id="PF04389"/>
    </source>
</evidence>
<dbReference type="Pfam" id="PF04389">
    <property type="entry name" value="Peptidase_M28"/>
    <property type="match status" value="1"/>
</dbReference>
<evidence type="ECO:0000256" key="3">
    <source>
        <dbReference type="ARBA" id="ARBA00022670"/>
    </source>
</evidence>
<keyword evidence="7" id="KW-0862">Zinc</keyword>
<keyword evidence="5 8" id="KW-0732">Signal</keyword>
<dbReference type="InterPro" id="IPR045175">
    <property type="entry name" value="M28_fam"/>
</dbReference>
<keyword evidence="12" id="KW-1185">Reference proteome</keyword>
<accession>A0A5J6JCI7</accession>
<reference evidence="11 12" key="1">
    <citation type="submission" date="2017-09" db="EMBL/GenBank/DDBJ databases">
        <authorList>
            <person name="Lee N."/>
            <person name="Cho B.-K."/>
        </authorList>
    </citation>
    <scope>NUCLEOTIDE SEQUENCE [LARGE SCALE GENOMIC DNA]</scope>
    <source>
        <strain evidence="11 12">ATCC 27476</strain>
    </source>
</reference>
<evidence type="ECO:0000256" key="7">
    <source>
        <dbReference type="ARBA" id="ARBA00022833"/>
    </source>
</evidence>
<keyword evidence="6" id="KW-0378">Hydrolase</keyword>
<dbReference type="GeneID" id="95613218"/>
<feature type="domain" description="PA" evidence="9">
    <location>
        <begin position="146"/>
        <end position="234"/>
    </location>
</feature>
<dbReference type="SUPFAM" id="SSF52025">
    <property type="entry name" value="PA domain"/>
    <property type="match status" value="1"/>
</dbReference>
<evidence type="ECO:0000256" key="5">
    <source>
        <dbReference type="ARBA" id="ARBA00022729"/>
    </source>
</evidence>
<organism evidence="11 12">
    <name type="scientific">Streptomyces vinaceus</name>
    <dbReference type="NCBI Taxonomy" id="1960"/>
    <lineage>
        <taxon>Bacteria</taxon>
        <taxon>Bacillati</taxon>
        <taxon>Actinomycetota</taxon>
        <taxon>Actinomycetes</taxon>
        <taxon>Kitasatosporales</taxon>
        <taxon>Streptomycetaceae</taxon>
        <taxon>Streptomyces</taxon>
    </lineage>
</organism>
<name>A0A5J6JCI7_STRVI</name>
<protein>
    <submittedName>
        <fullName evidence="11">M28 family peptidase</fullName>
    </submittedName>
</protein>
<dbReference type="EMBL" id="CP023692">
    <property type="protein sequence ID" value="QEV47391.1"/>
    <property type="molecule type" value="Genomic_DNA"/>
</dbReference>
<dbReference type="GO" id="GO:0006508">
    <property type="term" value="P:proteolysis"/>
    <property type="evidence" value="ECO:0007669"/>
    <property type="project" value="UniProtKB-KW"/>
</dbReference>
<evidence type="ECO:0000256" key="2">
    <source>
        <dbReference type="ARBA" id="ARBA00022438"/>
    </source>
</evidence>
<evidence type="ECO:0000313" key="11">
    <source>
        <dbReference type="EMBL" id="QEV47391.1"/>
    </source>
</evidence>
<dbReference type="InterPro" id="IPR003137">
    <property type="entry name" value="PA_domain"/>
</dbReference>
<sequence length="496" mass="51469">MRAIRHRSRSIPALAALAAAAVAAPVLLTATPASAHPREGRLAKELVEEVTARGAYRHLAKFQQIADANGGNRAAGTPGHAASAAYVHDTLKKAGYEVSYQDFDLYEAHTKTERTTVLAGLDGAPRELPTAAFTFTRSTPAGGLVAPLALARVDESPGCTADDYASGTFTGKIALVKRGSCTFVEKQRAAAAAGALGVIVYNHSGTTPVRGGFSSPDEGIIPSAGVSLADGEALAAAAAKGEVKVRLDLDQEHVKKTTRNVIAETRGGRADRVVTVGSHLDSVPAGPGINDNGSGSAGLLEVALKLADEGANKKGKGPANKVRFAWWSAEELGLLGSEHYVAQLSEQQRKDIALYLNFDMIASPNPVQFVYDGDDSDKTGEGAGPAGSAQIEALINGFLDKKHKPHEGSDFDGRSDYGPFIANGIPAGGTFTGAEGIKTAEQAERYGGTAGAPYDPNYHGAGDTLKNVDLKAFDTNLDVIAHAVGTYAQDLSSLGK</sequence>
<dbReference type="Pfam" id="PF02225">
    <property type="entry name" value="PA"/>
    <property type="match status" value="1"/>
</dbReference>
<feature type="domain" description="Peptidase M28" evidence="10">
    <location>
        <begin position="260"/>
        <end position="483"/>
    </location>
</feature>
<dbReference type="KEGG" id="svn:CP980_22005"/>
<dbReference type="InterPro" id="IPR046450">
    <property type="entry name" value="PA_dom_sf"/>
</dbReference>
<dbReference type="PANTHER" id="PTHR12147">
    <property type="entry name" value="METALLOPEPTIDASE M28 FAMILY MEMBER"/>
    <property type="match status" value="1"/>
</dbReference>
<dbReference type="PANTHER" id="PTHR12147:SF26">
    <property type="entry name" value="PEPTIDASE M28 DOMAIN-CONTAINING PROTEIN"/>
    <property type="match status" value="1"/>
</dbReference>
<dbReference type="InterPro" id="IPR041756">
    <property type="entry name" value="M28_SGAP-like"/>
</dbReference>
<dbReference type="GO" id="GO:0046872">
    <property type="term" value="F:metal ion binding"/>
    <property type="evidence" value="ECO:0007669"/>
    <property type="project" value="UniProtKB-KW"/>
</dbReference>
<gene>
    <name evidence="11" type="ORF">CP980_22005</name>
</gene>
<dbReference type="AlphaFoldDB" id="A0A5J6JCI7"/>